<reference evidence="1" key="1">
    <citation type="submission" date="2023-03" db="UniProtKB">
        <authorList>
            <consortium name="EnsemblPlants"/>
        </authorList>
    </citation>
    <scope>IDENTIFICATION</scope>
</reference>
<dbReference type="AlphaFoldDB" id="A0A9I9E5I4"/>
<sequence>MNYGSYIVYVDYSVILDKLDCIRNVAYKDVNGYKCGLTTYSLERCELLYMNGKMPSNGRLSNMKENRPAARVILKHLNTTKKGLRMKRSNAKEYREVTPVSTRIWIDALRGKTHILIINNPNEVQIVAIFPVNDNKDVKISKRISFAPFFVEVYVFTAMNVSVDCLPLIIIIDVCLQIHCNRICDILFNFLTSLNTLNSQNHSKPNFETVAIPTHSKLLKWAVRKPRLKDYSIYMA</sequence>
<organism evidence="1">
    <name type="scientific">Cucumis melo</name>
    <name type="common">Muskmelon</name>
    <dbReference type="NCBI Taxonomy" id="3656"/>
    <lineage>
        <taxon>Eukaryota</taxon>
        <taxon>Viridiplantae</taxon>
        <taxon>Streptophyta</taxon>
        <taxon>Embryophyta</taxon>
        <taxon>Tracheophyta</taxon>
        <taxon>Spermatophyta</taxon>
        <taxon>Magnoliopsida</taxon>
        <taxon>eudicotyledons</taxon>
        <taxon>Gunneridae</taxon>
        <taxon>Pentapetalae</taxon>
        <taxon>rosids</taxon>
        <taxon>fabids</taxon>
        <taxon>Cucurbitales</taxon>
        <taxon>Cucurbitaceae</taxon>
        <taxon>Benincaseae</taxon>
        <taxon>Cucumis</taxon>
    </lineage>
</organism>
<proteinExistence type="predicted"/>
<evidence type="ECO:0000313" key="1">
    <source>
        <dbReference type="EnsemblPlants" id="MELO3C029046.2.1"/>
    </source>
</evidence>
<dbReference type="Gramene" id="MELO3C029046.2.1">
    <property type="protein sequence ID" value="MELO3C029046.2.1"/>
    <property type="gene ID" value="MELO3C029046.2"/>
</dbReference>
<accession>A0A9I9E5I4</accession>
<dbReference type="EnsemblPlants" id="MELO3C029046.2.1">
    <property type="protein sequence ID" value="MELO3C029046.2.1"/>
    <property type="gene ID" value="MELO3C029046.2"/>
</dbReference>
<name>A0A9I9E5I4_CUCME</name>
<protein>
    <submittedName>
        <fullName evidence="1">Uncharacterized protein</fullName>
    </submittedName>
</protein>